<evidence type="ECO:0000256" key="1">
    <source>
        <dbReference type="SAM" id="MobiDB-lite"/>
    </source>
</evidence>
<gene>
    <name evidence="2" type="ORF">WCD58_10995</name>
</gene>
<organism evidence="2 3">
    <name type="scientific">Actinomycetospora flava</name>
    <dbReference type="NCBI Taxonomy" id="3129232"/>
    <lineage>
        <taxon>Bacteria</taxon>
        <taxon>Bacillati</taxon>
        <taxon>Actinomycetota</taxon>
        <taxon>Actinomycetes</taxon>
        <taxon>Pseudonocardiales</taxon>
        <taxon>Pseudonocardiaceae</taxon>
        <taxon>Actinomycetospora</taxon>
    </lineage>
</organism>
<feature type="region of interest" description="Disordered" evidence="1">
    <location>
        <begin position="67"/>
        <end position="93"/>
    </location>
</feature>
<keyword evidence="3" id="KW-1185">Reference proteome</keyword>
<reference evidence="2 3" key="1">
    <citation type="submission" date="2024-03" db="EMBL/GenBank/DDBJ databases">
        <title>Actinomycetospora sp. OC33-EN07, a novel actinomycete isolated from wild orchid (Aerides multiflora).</title>
        <authorList>
            <person name="Suriyachadkun C."/>
        </authorList>
    </citation>
    <scope>NUCLEOTIDE SEQUENCE [LARGE SCALE GENOMIC DNA]</scope>
    <source>
        <strain evidence="2 3">OC33-EN07</strain>
    </source>
</reference>
<evidence type="ECO:0008006" key="4">
    <source>
        <dbReference type="Google" id="ProtNLM"/>
    </source>
</evidence>
<evidence type="ECO:0000313" key="2">
    <source>
        <dbReference type="EMBL" id="MEJ2861688.1"/>
    </source>
</evidence>
<protein>
    <recommendedName>
        <fullName evidence="4">YtxH-like protein</fullName>
    </recommendedName>
</protein>
<name>A0ABU8M4C6_9PSEU</name>
<sequence>MKIIPFLLGAGVGYVLGARAGRERYEQIARAYRQVADHPSVQGAAGVARAKAGEAVQTGVALAKEKVAPSDAEGAGGGQPTAPGRAAANGSGR</sequence>
<dbReference type="EMBL" id="JBBEGM010000003">
    <property type="protein sequence ID" value="MEJ2861688.1"/>
    <property type="molecule type" value="Genomic_DNA"/>
</dbReference>
<comment type="caution">
    <text evidence="2">The sequence shown here is derived from an EMBL/GenBank/DDBJ whole genome shotgun (WGS) entry which is preliminary data.</text>
</comment>
<dbReference type="RefSeq" id="WP_337702602.1">
    <property type="nucleotide sequence ID" value="NZ_JBBEGM010000003.1"/>
</dbReference>
<proteinExistence type="predicted"/>
<evidence type="ECO:0000313" key="3">
    <source>
        <dbReference type="Proteomes" id="UP001369736"/>
    </source>
</evidence>
<accession>A0ABU8M4C6</accession>
<dbReference type="Proteomes" id="UP001369736">
    <property type="component" value="Unassembled WGS sequence"/>
</dbReference>